<proteinExistence type="predicted"/>
<reference evidence="2 3" key="1">
    <citation type="journal article" date="2014" name="Int. J. Syst. Evol. Microbiol.">
        <title>Complete genome sequence of Corynebacterium casei LMG S-19264T (=DSM 44701T), isolated from a smear-ripened cheese.</title>
        <authorList>
            <consortium name="US DOE Joint Genome Institute (JGI-PGF)"/>
            <person name="Walter F."/>
            <person name="Albersmeier A."/>
            <person name="Kalinowski J."/>
            <person name="Ruckert C."/>
        </authorList>
    </citation>
    <scope>NUCLEOTIDE SEQUENCE [LARGE SCALE GENOMIC DNA]</scope>
    <source>
        <strain evidence="2 3">NBRC 112289</strain>
    </source>
</reference>
<dbReference type="Proteomes" id="UP001157160">
    <property type="component" value="Unassembled WGS sequence"/>
</dbReference>
<keyword evidence="3" id="KW-1185">Reference proteome</keyword>
<gene>
    <name evidence="2" type="ORF">GCM10025874_15950</name>
</gene>
<organism evidence="2 3">
    <name type="scientific">Arenivirga flava</name>
    <dbReference type="NCBI Taxonomy" id="1930060"/>
    <lineage>
        <taxon>Bacteria</taxon>
        <taxon>Bacillati</taxon>
        <taxon>Actinomycetota</taxon>
        <taxon>Actinomycetes</taxon>
        <taxon>Micrococcales</taxon>
        <taxon>Microbacteriaceae</taxon>
        <taxon>Arenivirga</taxon>
    </lineage>
</organism>
<dbReference type="EMBL" id="BSUL01000001">
    <property type="protein sequence ID" value="GMA28342.1"/>
    <property type="molecule type" value="Genomic_DNA"/>
</dbReference>
<feature type="region of interest" description="Disordered" evidence="1">
    <location>
        <begin position="1"/>
        <end position="110"/>
    </location>
</feature>
<accession>A0AA37UTY0</accession>
<name>A0AA37UTY0_9MICO</name>
<feature type="compositionally biased region" description="Basic and acidic residues" evidence="1">
    <location>
        <begin position="46"/>
        <end position="62"/>
    </location>
</feature>
<sequence>MHPLVVPVPNDGVLVGEPAGLRADSRSRGGVPSFGIGGRRLGRRTVGPDRREAARAEDRRTGSEGGGSGRGPSDRIGRIAFLPDPRMPESALLDRSERSPSDPAGQPVVHAQEGDRHLDAGPQGVKNALIATAAISSTTTIRSPVWRRQVGWEGVASIAPTAAASARARYGWKAMP</sequence>
<evidence type="ECO:0000313" key="2">
    <source>
        <dbReference type="EMBL" id="GMA28342.1"/>
    </source>
</evidence>
<dbReference type="AlphaFoldDB" id="A0AA37UTY0"/>
<evidence type="ECO:0000256" key="1">
    <source>
        <dbReference type="SAM" id="MobiDB-lite"/>
    </source>
</evidence>
<evidence type="ECO:0000313" key="3">
    <source>
        <dbReference type="Proteomes" id="UP001157160"/>
    </source>
</evidence>
<protein>
    <submittedName>
        <fullName evidence="2">Uncharacterized protein</fullName>
    </submittedName>
</protein>
<comment type="caution">
    <text evidence="2">The sequence shown here is derived from an EMBL/GenBank/DDBJ whole genome shotgun (WGS) entry which is preliminary data.</text>
</comment>